<protein>
    <recommendedName>
        <fullName evidence="5">3-dehydroquinate dehydratase</fullName>
        <shortName evidence="5">3-dehydroquinase</shortName>
        <ecNumber evidence="5">4.2.1.10</ecNumber>
    </recommendedName>
    <alternativeName>
        <fullName evidence="5">Type I DHQase</fullName>
    </alternativeName>
    <alternativeName>
        <fullName evidence="5">Type I dehydroquinase</fullName>
        <shortName evidence="5">DHQ1</shortName>
    </alternativeName>
</protein>
<feature type="active site" description="Proton donor/acceptor" evidence="5">
    <location>
        <position position="142"/>
    </location>
</feature>
<dbReference type="EMBL" id="VLKH01000001">
    <property type="protein sequence ID" value="TWH83471.1"/>
    <property type="molecule type" value="Genomic_DNA"/>
</dbReference>
<dbReference type="InterPro" id="IPR050146">
    <property type="entry name" value="Type-I_3-dehydroquinase"/>
</dbReference>
<comment type="function">
    <text evidence="5">Involved in the third step of the chorismate pathway, which leads to the biosynthesis of aromatic amino acids. Catalyzes the cis-dehydration of 3-dehydroquinate (DHQ) and introduces the first double bond of the aromatic ring to yield 3-dehydroshikimate.</text>
</comment>
<dbReference type="OrthoDB" id="9813659at2"/>
<reference evidence="6 7" key="1">
    <citation type="submission" date="2019-07" db="EMBL/GenBank/DDBJ databases">
        <title>Genomic Encyclopedia of Type Strains, Phase I: the one thousand microbial genomes (KMG-I) project.</title>
        <authorList>
            <person name="Kyrpides N."/>
        </authorList>
    </citation>
    <scope>NUCLEOTIDE SEQUENCE [LARGE SCALE GENOMIC DNA]</scope>
    <source>
        <strain evidence="6 7">DSM 13558</strain>
    </source>
</reference>
<evidence type="ECO:0000256" key="2">
    <source>
        <dbReference type="ARBA" id="ARBA00023141"/>
    </source>
</evidence>
<comment type="caution">
    <text evidence="5">Lacks conserved residue(s) required for the propagation of feature annotation.</text>
</comment>
<sequence>MKTIQCKNLIFNSGLPKICIPLTGKNITSILDEINDLNQVDHDLAELRIDFYEDVDDFSKVVDLLKKIREIYFKPLLFTFRTKKEGGVHDMSEENYFELIHMATDSGLIDMVDIELFSHEESLRKAVAFAHEKHIKVVMSNHDFHKTPDKDEIIKRLLKMQENGADISKIAVMPTCDDDVLELLSATMEVKNKYGFPCITMSMGRLGAITRLSGELFGSCMTFAVVKNTSAPGQISAAKVKEVLDLLHLE</sequence>
<dbReference type="PANTHER" id="PTHR43699:SF1">
    <property type="entry name" value="3-DEHYDROQUINATE DEHYDRATASE"/>
    <property type="match status" value="1"/>
</dbReference>
<name>A0A562JJX5_9FIRM</name>
<dbReference type="Proteomes" id="UP000315343">
    <property type="component" value="Unassembled WGS sequence"/>
</dbReference>
<dbReference type="AlphaFoldDB" id="A0A562JJX5"/>
<feature type="binding site" evidence="5">
    <location>
        <position position="81"/>
    </location>
    <ligand>
        <name>3-dehydroquinate</name>
        <dbReference type="ChEBI" id="CHEBI:32364"/>
    </ligand>
</feature>
<dbReference type="GO" id="GO:0003855">
    <property type="term" value="F:3-dehydroquinate dehydratase activity"/>
    <property type="evidence" value="ECO:0007669"/>
    <property type="project" value="UniProtKB-UniRule"/>
</dbReference>
<evidence type="ECO:0000256" key="5">
    <source>
        <dbReference type="HAMAP-Rule" id="MF_00214"/>
    </source>
</evidence>
<dbReference type="InterPro" id="IPR018508">
    <property type="entry name" value="3-dehydroquinate_DH_AS"/>
</dbReference>
<proteinExistence type="inferred from homology"/>
<dbReference type="FunFam" id="3.20.20.70:FF:000047">
    <property type="entry name" value="3-dehydroquinate dehydratase"/>
    <property type="match status" value="1"/>
</dbReference>
<comment type="pathway">
    <text evidence="5">Metabolic intermediate biosynthesis; chorismate biosynthesis; chorismate from D-erythrose 4-phosphate and phosphoenolpyruvate: step 3/7.</text>
</comment>
<keyword evidence="7" id="KW-1185">Reference proteome</keyword>
<feature type="active site" description="Schiff-base intermediate with substrate" evidence="5">
    <location>
        <position position="169"/>
    </location>
</feature>
<evidence type="ECO:0000256" key="4">
    <source>
        <dbReference type="ARBA" id="ARBA00023270"/>
    </source>
</evidence>
<evidence type="ECO:0000256" key="1">
    <source>
        <dbReference type="ARBA" id="ARBA00001864"/>
    </source>
</evidence>
<dbReference type="HAMAP" id="MF_00214">
    <property type="entry name" value="AroD"/>
    <property type="match status" value="1"/>
</dbReference>
<dbReference type="PANTHER" id="PTHR43699">
    <property type="entry name" value="3-DEHYDROQUINATE DEHYDRATASE"/>
    <property type="match status" value="1"/>
</dbReference>
<keyword evidence="4 5" id="KW-0704">Schiff base</keyword>
<dbReference type="InterPro" id="IPR013785">
    <property type="entry name" value="Aldolase_TIM"/>
</dbReference>
<dbReference type="GO" id="GO:0046279">
    <property type="term" value="P:3,4-dihydroxybenzoate biosynthetic process"/>
    <property type="evidence" value="ECO:0007669"/>
    <property type="project" value="TreeGrafter"/>
</dbReference>
<feature type="binding site" evidence="5">
    <location>
        <position position="230"/>
    </location>
    <ligand>
        <name>3-dehydroquinate</name>
        <dbReference type="ChEBI" id="CHEBI:32364"/>
    </ligand>
</feature>
<dbReference type="Pfam" id="PF01487">
    <property type="entry name" value="DHquinase_I"/>
    <property type="match status" value="1"/>
</dbReference>
<dbReference type="SUPFAM" id="SSF51569">
    <property type="entry name" value="Aldolase"/>
    <property type="match status" value="1"/>
</dbReference>
<feature type="binding site" evidence="5">
    <location>
        <begin position="46"/>
        <end position="48"/>
    </location>
    <ligand>
        <name>3-dehydroquinate</name>
        <dbReference type="ChEBI" id="CHEBI:32364"/>
    </ligand>
</feature>
<dbReference type="CDD" id="cd00502">
    <property type="entry name" value="DHQase_I"/>
    <property type="match status" value="1"/>
</dbReference>
<evidence type="ECO:0000313" key="7">
    <source>
        <dbReference type="Proteomes" id="UP000315343"/>
    </source>
</evidence>
<comment type="similarity">
    <text evidence="5">Belongs to the type-I 3-dehydroquinase family.</text>
</comment>
<keyword evidence="2 5" id="KW-0057">Aromatic amino acid biosynthesis</keyword>
<gene>
    <name evidence="5" type="primary">aroD</name>
    <name evidence="6" type="ORF">LY60_00078</name>
</gene>
<dbReference type="GO" id="GO:0009423">
    <property type="term" value="P:chorismate biosynthetic process"/>
    <property type="evidence" value="ECO:0007669"/>
    <property type="project" value="UniProtKB-UniRule"/>
</dbReference>
<dbReference type="UniPathway" id="UPA00053">
    <property type="reaction ID" value="UER00086"/>
</dbReference>
<feature type="binding site" evidence="5">
    <location>
        <position position="211"/>
    </location>
    <ligand>
        <name>3-dehydroquinate</name>
        <dbReference type="ChEBI" id="CHEBI:32364"/>
    </ligand>
</feature>
<organism evidence="6 7">
    <name type="scientific">Sedimentibacter saalensis</name>
    <dbReference type="NCBI Taxonomy" id="130788"/>
    <lineage>
        <taxon>Bacteria</taxon>
        <taxon>Bacillati</taxon>
        <taxon>Bacillota</taxon>
        <taxon>Tissierellia</taxon>
        <taxon>Sedimentibacter</taxon>
    </lineage>
</organism>
<dbReference type="PROSITE" id="PS01028">
    <property type="entry name" value="DEHYDROQUINASE_I"/>
    <property type="match status" value="1"/>
</dbReference>
<comment type="catalytic activity">
    <reaction evidence="1 5">
        <text>3-dehydroquinate = 3-dehydroshikimate + H2O</text>
        <dbReference type="Rhea" id="RHEA:21096"/>
        <dbReference type="ChEBI" id="CHEBI:15377"/>
        <dbReference type="ChEBI" id="CHEBI:16630"/>
        <dbReference type="ChEBI" id="CHEBI:32364"/>
        <dbReference type="EC" id="4.2.1.10"/>
    </reaction>
</comment>
<accession>A0A562JJX5</accession>
<evidence type="ECO:0000256" key="3">
    <source>
        <dbReference type="ARBA" id="ARBA00023239"/>
    </source>
</evidence>
<dbReference type="InterPro" id="IPR001381">
    <property type="entry name" value="DHquinase_I"/>
</dbReference>
<comment type="caution">
    <text evidence="6">The sequence shown here is derived from an EMBL/GenBank/DDBJ whole genome shotgun (WGS) entry which is preliminary data.</text>
</comment>
<keyword evidence="3 5" id="KW-0456">Lyase</keyword>
<dbReference type="NCBIfam" id="TIGR01093">
    <property type="entry name" value="aroD"/>
    <property type="match status" value="1"/>
</dbReference>
<dbReference type="Gene3D" id="3.20.20.70">
    <property type="entry name" value="Aldolase class I"/>
    <property type="match status" value="1"/>
</dbReference>
<feature type="binding site" evidence="5">
    <location>
        <position position="234"/>
    </location>
    <ligand>
        <name>3-dehydroquinate</name>
        <dbReference type="ChEBI" id="CHEBI:32364"/>
    </ligand>
</feature>
<comment type="subunit">
    <text evidence="5">Homodimer.</text>
</comment>
<keyword evidence="5" id="KW-0028">Amino-acid biosynthesis</keyword>
<dbReference type="EC" id="4.2.1.10" evidence="5"/>
<evidence type="ECO:0000313" key="6">
    <source>
        <dbReference type="EMBL" id="TWH83471.1"/>
    </source>
</evidence>
<dbReference type="GO" id="GO:0008652">
    <property type="term" value="P:amino acid biosynthetic process"/>
    <property type="evidence" value="ECO:0007669"/>
    <property type="project" value="UniProtKB-KW"/>
</dbReference>
<dbReference type="GO" id="GO:0009073">
    <property type="term" value="P:aromatic amino acid family biosynthetic process"/>
    <property type="evidence" value="ECO:0007669"/>
    <property type="project" value="UniProtKB-KW"/>
</dbReference>